<dbReference type="Proteomes" id="UP000613030">
    <property type="component" value="Unassembled WGS sequence"/>
</dbReference>
<dbReference type="EMBL" id="JAERRB010000003">
    <property type="protein sequence ID" value="MBL0741508.1"/>
    <property type="molecule type" value="Genomic_DNA"/>
</dbReference>
<dbReference type="RefSeq" id="WP_202008887.1">
    <property type="nucleotide sequence ID" value="NZ_JAERRB010000003.1"/>
</dbReference>
<dbReference type="Pfam" id="PF14092">
    <property type="entry name" value="DUF4270"/>
    <property type="match status" value="1"/>
</dbReference>
<evidence type="ECO:0000313" key="2">
    <source>
        <dbReference type="Proteomes" id="UP000613030"/>
    </source>
</evidence>
<evidence type="ECO:0000313" key="1">
    <source>
        <dbReference type="EMBL" id="MBL0741508.1"/>
    </source>
</evidence>
<dbReference type="InterPro" id="IPR025366">
    <property type="entry name" value="DUF4270"/>
</dbReference>
<name>A0ABS1KQN3_9BACT</name>
<comment type="caution">
    <text evidence="1">The sequence shown here is derived from an EMBL/GenBank/DDBJ whole genome shotgun (WGS) entry which is preliminary data.</text>
</comment>
<protein>
    <submittedName>
        <fullName evidence="1">DUF4270 family protein</fullName>
    </submittedName>
</protein>
<keyword evidence="2" id="KW-1185">Reference proteome</keyword>
<reference evidence="1 2" key="1">
    <citation type="submission" date="2021-01" db="EMBL/GenBank/DDBJ databases">
        <title>Chryseolinea sp. Jin1 Genome sequencing and assembly.</title>
        <authorList>
            <person name="Kim I."/>
        </authorList>
    </citation>
    <scope>NUCLEOTIDE SEQUENCE [LARGE SCALE GENOMIC DNA]</scope>
    <source>
        <strain evidence="1 2">Jin1</strain>
    </source>
</reference>
<gene>
    <name evidence="1" type="ORF">JI741_09780</name>
</gene>
<organism evidence="1 2">
    <name type="scientific">Chryseolinea lacunae</name>
    <dbReference type="NCBI Taxonomy" id="2801331"/>
    <lineage>
        <taxon>Bacteria</taxon>
        <taxon>Pseudomonadati</taxon>
        <taxon>Bacteroidota</taxon>
        <taxon>Cytophagia</taxon>
        <taxon>Cytophagales</taxon>
        <taxon>Fulvivirgaceae</taxon>
        <taxon>Chryseolinea</taxon>
    </lineage>
</organism>
<proteinExistence type="predicted"/>
<accession>A0ABS1KQN3</accession>
<sequence>MNLWANRVGQLAVLAVALFFFSCKEDISSLGYRNPNSKYKVAYVEIPVTSSVILLDSIRTSNFYFGGETNRFMVGSYHDNVFGDVTASTFAQFFTNTLNKIGPTAEFDSVHLRLGFDFYTYGSATQSLQNFSVYELDEEMKDTLVTSYFNRTDIPATTLLGSKSFGVNVTDFNNYLTTPPTSAVYQTIPINAEFGKRIFDVAVRYRDAANKADSLYIHYDEFTKLFKGIAVKATGDKIIGFNPTSPESRIVVWYHEGDKDSLTFSLSFSSLSYLKNFNQIKGNRSGSEVNDVNQYWTEYLQDGSNRYVQQGTGLMTRLDLSKFYEFADTVPNVIINSAELIVENVQTSDLAPPPALSLRMLLSNNHLNYYSTTNPQDVADAALYRGFARIDYSGSSSVPVVDHDSAFYASGDRTSVLPYNSTAKTYNGIITLFCQQMAVKDARKTPFKYFALYPTLSPAAPSSKAVNRAVFPKSGIKLKVFYTKPTTAAN</sequence>
<dbReference type="PROSITE" id="PS51257">
    <property type="entry name" value="PROKAR_LIPOPROTEIN"/>
    <property type="match status" value="1"/>
</dbReference>